<dbReference type="Pfam" id="PF01569">
    <property type="entry name" value="PAP2"/>
    <property type="match status" value="1"/>
</dbReference>
<dbReference type="Proteomes" id="UP000256512">
    <property type="component" value="Unassembled WGS sequence"/>
</dbReference>
<keyword evidence="1" id="KW-1133">Transmembrane helix</keyword>
<evidence type="ECO:0000313" key="3">
    <source>
        <dbReference type="EMBL" id="REC56534.1"/>
    </source>
</evidence>
<gene>
    <name evidence="3" type="ORF">DRF62_02980</name>
</gene>
<dbReference type="PANTHER" id="PTHR14969">
    <property type="entry name" value="SPHINGOSINE-1-PHOSPHATE PHOSPHOHYDROLASE"/>
    <property type="match status" value="1"/>
</dbReference>
<reference evidence="3 4" key="1">
    <citation type="journal article" date="2006" name="Int. J. Syst. Evol. Microbiol.">
        <title>Chryseobacterium piscium sp. nov., isolated from fish of the South Atlantic Ocean off South Africa.</title>
        <authorList>
            <person name="de Beer H."/>
            <person name="Hugo C.J."/>
            <person name="Jooste P.J."/>
            <person name="Vancanneyt M."/>
            <person name="Coenye T."/>
            <person name="Vandamme P."/>
        </authorList>
    </citation>
    <scope>NUCLEOTIDE SEQUENCE [LARGE SCALE GENOMIC DNA]</scope>
    <source>
        <strain evidence="3 4">CCUG 51923</strain>
    </source>
</reference>
<keyword evidence="1" id="KW-0812">Transmembrane</keyword>
<protein>
    <recommendedName>
        <fullName evidence="2">Phosphatidic acid phosphatase type 2/haloperoxidase domain-containing protein</fullName>
    </recommendedName>
</protein>
<keyword evidence="4" id="KW-1185">Reference proteome</keyword>
<proteinExistence type="predicted"/>
<dbReference type="AlphaFoldDB" id="A0A3D9BSN0"/>
<dbReference type="EMBL" id="QNVS01000005">
    <property type="protein sequence ID" value="REC56534.1"/>
    <property type="molecule type" value="Genomic_DNA"/>
</dbReference>
<dbReference type="CDD" id="cd03392">
    <property type="entry name" value="PAP2_like_2"/>
    <property type="match status" value="1"/>
</dbReference>
<evidence type="ECO:0000313" key="4">
    <source>
        <dbReference type="Proteomes" id="UP000256512"/>
    </source>
</evidence>
<dbReference type="Gene3D" id="1.20.144.10">
    <property type="entry name" value="Phosphatidic acid phosphatase type 2/haloperoxidase"/>
    <property type="match status" value="2"/>
</dbReference>
<comment type="caution">
    <text evidence="3">The sequence shown here is derived from an EMBL/GenBank/DDBJ whole genome shotgun (WGS) entry which is preliminary data.</text>
</comment>
<sequence>MEFKNNEFLSNFSTYFRDKRKTFFLCFSIFFIIVFLLLSFYVVDSSPKSWDLLVSQELQEEPSAILDVLMKGFSWLGTVYVAAIMVIVFSIIFFAFKYIKEAFFVLSCLLSGGVSYVLKMLIDRPRPTTDFVRIVEETHYQSFPSGHVLFYTAFFGTLMLIAISSSILKFSWKIMISSICLAMIVLGAFSRIYLGAHWFTDVIGGFIVGVLFVMFTGSLYLRSKNKSTDIQ</sequence>
<dbReference type="InterPro" id="IPR000326">
    <property type="entry name" value="PAP2/HPO"/>
</dbReference>
<name>A0A3D9BSN0_9FLAO</name>
<organism evidence="3 4">
    <name type="scientific">Chryseobacterium piscium</name>
    <dbReference type="NCBI Taxonomy" id="333702"/>
    <lineage>
        <taxon>Bacteria</taxon>
        <taxon>Pseudomonadati</taxon>
        <taxon>Bacteroidota</taxon>
        <taxon>Flavobacteriia</taxon>
        <taxon>Flavobacteriales</taxon>
        <taxon>Weeksellaceae</taxon>
        <taxon>Chryseobacterium group</taxon>
        <taxon>Chryseobacterium</taxon>
    </lineage>
</organism>
<feature type="transmembrane region" description="Helical" evidence="1">
    <location>
        <begin position="202"/>
        <end position="221"/>
    </location>
</feature>
<feature type="transmembrane region" description="Helical" evidence="1">
    <location>
        <begin position="103"/>
        <end position="122"/>
    </location>
</feature>
<feature type="transmembrane region" description="Helical" evidence="1">
    <location>
        <begin position="148"/>
        <end position="168"/>
    </location>
</feature>
<dbReference type="SUPFAM" id="SSF48317">
    <property type="entry name" value="Acid phosphatase/Vanadium-dependent haloperoxidase"/>
    <property type="match status" value="1"/>
</dbReference>
<feature type="domain" description="Phosphatidic acid phosphatase type 2/haloperoxidase" evidence="2">
    <location>
        <begin position="104"/>
        <end position="217"/>
    </location>
</feature>
<evidence type="ECO:0000259" key="2">
    <source>
        <dbReference type="SMART" id="SM00014"/>
    </source>
</evidence>
<dbReference type="PANTHER" id="PTHR14969:SF13">
    <property type="entry name" value="AT30094P"/>
    <property type="match status" value="1"/>
</dbReference>
<dbReference type="SMART" id="SM00014">
    <property type="entry name" value="acidPPc"/>
    <property type="match status" value="1"/>
</dbReference>
<dbReference type="RefSeq" id="WP_115949017.1">
    <property type="nucleotide sequence ID" value="NZ_QNVS01000005.1"/>
</dbReference>
<accession>A0A3D9BSN0</accession>
<feature type="transmembrane region" description="Helical" evidence="1">
    <location>
        <begin position="22"/>
        <end position="43"/>
    </location>
</feature>
<keyword evidence="1" id="KW-0472">Membrane</keyword>
<feature type="transmembrane region" description="Helical" evidence="1">
    <location>
        <begin position="73"/>
        <end position="96"/>
    </location>
</feature>
<feature type="transmembrane region" description="Helical" evidence="1">
    <location>
        <begin position="175"/>
        <end position="196"/>
    </location>
</feature>
<evidence type="ECO:0000256" key="1">
    <source>
        <dbReference type="SAM" id="Phobius"/>
    </source>
</evidence>
<dbReference type="InterPro" id="IPR036938">
    <property type="entry name" value="PAP2/HPO_sf"/>
</dbReference>